<keyword evidence="3" id="KW-1185">Reference proteome</keyword>
<accession>A0A1M5BW24</accession>
<evidence type="ECO:0000256" key="1">
    <source>
        <dbReference type="SAM" id="SignalP"/>
    </source>
</evidence>
<feature type="signal peptide" evidence="1">
    <location>
        <begin position="1"/>
        <end position="31"/>
    </location>
</feature>
<feature type="chain" id="PRO_5012770430" description="Outer membrane protein beta-barrel domain-containing protein" evidence="1">
    <location>
        <begin position="32"/>
        <end position="273"/>
    </location>
</feature>
<dbReference type="Proteomes" id="UP000184048">
    <property type="component" value="Unassembled WGS sequence"/>
</dbReference>
<gene>
    <name evidence="2" type="ORF">SAMN02745131_02706</name>
</gene>
<evidence type="ECO:0008006" key="4">
    <source>
        <dbReference type="Google" id="ProtNLM"/>
    </source>
</evidence>
<evidence type="ECO:0000313" key="2">
    <source>
        <dbReference type="EMBL" id="SHF46738.1"/>
    </source>
</evidence>
<keyword evidence="1" id="KW-0732">Signal</keyword>
<proteinExistence type="predicted"/>
<sequence>MRINGYRQFLNMKPFFSILLVSLFCFQNVNAQHTQEMAGGKGVLYMGFGTNLSFYSKSDLHFHSSDFDFTLYKVRGKDDGGLKFDGGGAAQYSYQVGYYFKKKNFGIEFNFDHIKYFVRQNQVVHLKGSIKGQSYDTDTTLTPNFIQFEHSDGANYALFNFVKWKNLWVGKNPAHVLDLVFKAGAGPVIPKTNSTIAAGNEVGKHRDDTYKISGFVMAVEGGVRYTFAKHFYVMPSVKGAYADYTHFVIKDGYGNQHWFAAHINLLIGAQVNL</sequence>
<organism evidence="2 3">
    <name type="scientific">Flavisolibacter ginsengisoli DSM 18119</name>
    <dbReference type="NCBI Taxonomy" id="1121884"/>
    <lineage>
        <taxon>Bacteria</taxon>
        <taxon>Pseudomonadati</taxon>
        <taxon>Bacteroidota</taxon>
        <taxon>Chitinophagia</taxon>
        <taxon>Chitinophagales</taxon>
        <taxon>Chitinophagaceae</taxon>
        <taxon>Flavisolibacter</taxon>
    </lineage>
</organism>
<reference evidence="2 3" key="1">
    <citation type="submission" date="2016-11" db="EMBL/GenBank/DDBJ databases">
        <authorList>
            <person name="Jaros S."/>
            <person name="Januszkiewicz K."/>
            <person name="Wedrychowicz H."/>
        </authorList>
    </citation>
    <scope>NUCLEOTIDE SEQUENCE [LARGE SCALE GENOMIC DNA]</scope>
    <source>
        <strain evidence="2 3">DSM 18119</strain>
    </source>
</reference>
<dbReference type="AlphaFoldDB" id="A0A1M5BW24"/>
<dbReference type="EMBL" id="FQUU01000011">
    <property type="protein sequence ID" value="SHF46738.1"/>
    <property type="molecule type" value="Genomic_DNA"/>
</dbReference>
<evidence type="ECO:0000313" key="3">
    <source>
        <dbReference type="Proteomes" id="UP000184048"/>
    </source>
</evidence>
<name>A0A1M5BW24_9BACT</name>
<protein>
    <recommendedName>
        <fullName evidence="4">Outer membrane protein beta-barrel domain-containing protein</fullName>
    </recommendedName>
</protein>